<dbReference type="GO" id="GO:0016301">
    <property type="term" value="F:kinase activity"/>
    <property type="evidence" value="ECO:0007669"/>
    <property type="project" value="UniProtKB-KW"/>
</dbReference>
<reference evidence="2 3" key="1">
    <citation type="submission" date="2020-08" db="EMBL/GenBank/DDBJ databases">
        <title>Genomic Encyclopedia of Type Strains, Phase IV (KMG-IV): sequencing the most valuable type-strain genomes for metagenomic binning, comparative biology and taxonomic classification.</title>
        <authorList>
            <person name="Goeker M."/>
        </authorList>
    </citation>
    <scope>NUCLEOTIDE SEQUENCE [LARGE SCALE GENOMIC DNA]</scope>
    <source>
        <strain evidence="2 3">DSM 23447</strain>
    </source>
</reference>
<proteinExistence type="predicted"/>
<dbReference type="PANTHER" id="PTHR21310">
    <property type="entry name" value="AMINOGLYCOSIDE PHOSPHOTRANSFERASE-RELATED-RELATED"/>
    <property type="match status" value="1"/>
</dbReference>
<evidence type="ECO:0000313" key="2">
    <source>
        <dbReference type="EMBL" id="MBB4051007.1"/>
    </source>
</evidence>
<dbReference type="RefSeq" id="WP_183309745.1">
    <property type="nucleotide sequence ID" value="NZ_JACIEW010000001.1"/>
</dbReference>
<dbReference type="Proteomes" id="UP000547011">
    <property type="component" value="Unassembled WGS sequence"/>
</dbReference>
<dbReference type="InterPro" id="IPR011009">
    <property type="entry name" value="Kinase-like_dom_sf"/>
</dbReference>
<dbReference type="InterPro" id="IPR002575">
    <property type="entry name" value="Aminoglycoside_PTrfase"/>
</dbReference>
<dbReference type="SUPFAM" id="SSF56112">
    <property type="entry name" value="Protein kinase-like (PK-like)"/>
    <property type="match status" value="1"/>
</dbReference>
<keyword evidence="2" id="KW-0418">Kinase</keyword>
<evidence type="ECO:0000259" key="1">
    <source>
        <dbReference type="Pfam" id="PF01636"/>
    </source>
</evidence>
<keyword evidence="2" id="KW-0808">Transferase</keyword>
<sequence>MGKPEFSPAALDQVLDSAFPLRGPLRQLTEGEESRAFAFDCGAEAFVVRVNATALGFEMDQLIGAALSESAIPVPEVMLVAPLENNAFACVSRLLPGDTLQALPEGGAFEFGHGVAQVLDRLAALDTATLHRLAASPLMAARSSWSDFVAAVAQLDWRHTGADARASIDRWAELVAGNVAKLPQRRGLVHGDFGSNNVLVLRGLVSGVLDWSEARIGDPLYDLANVLFWRGWLDCMEQQCRYFEQREPWRLAEPETLSFYQLQIGLLTLHEAFSDGDVRLIDWAMQRCSALAEAL</sequence>
<keyword evidence="3" id="KW-1185">Reference proteome</keyword>
<comment type="caution">
    <text evidence="2">The sequence shown here is derived from an EMBL/GenBank/DDBJ whole genome shotgun (WGS) entry which is preliminary data.</text>
</comment>
<dbReference type="AlphaFoldDB" id="A0A7W6IKP5"/>
<dbReference type="EC" id="2.7.1.163" evidence="2"/>
<feature type="domain" description="Aminoglycoside phosphotransferase" evidence="1">
    <location>
        <begin position="25"/>
        <end position="235"/>
    </location>
</feature>
<name>A0A7W6IKP5_9HYPH</name>
<gene>
    <name evidence="2" type="ORF">GGR20_000625</name>
</gene>
<protein>
    <submittedName>
        <fullName evidence="2">Hygromycin-B 4-O-kinase</fullName>
        <ecNumber evidence="2">2.7.1.163</ecNumber>
    </submittedName>
</protein>
<dbReference type="Pfam" id="PF01636">
    <property type="entry name" value="APH"/>
    <property type="match status" value="1"/>
</dbReference>
<organism evidence="2 3">
    <name type="scientific">Devosia subaequoris</name>
    <dbReference type="NCBI Taxonomy" id="395930"/>
    <lineage>
        <taxon>Bacteria</taxon>
        <taxon>Pseudomonadati</taxon>
        <taxon>Pseudomonadota</taxon>
        <taxon>Alphaproteobacteria</taxon>
        <taxon>Hyphomicrobiales</taxon>
        <taxon>Devosiaceae</taxon>
        <taxon>Devosia</taxon>
    </lineage>
</organism>
<accession>A0A7W6IKP5</accession>
<evidence type="ECO:0000313" key="3">
    <source>
        <dbReference type="Proteomes" id="UP000547011"/>
    </source>
</evidence>
<dbReference type="Gene3D" id="3.30.200.150">
    <property type="match status" value="1"/>
</dbReference>
<dbReference type="Gene3D" id="3.90.1200.10">
    <property type="match status" value="1"/>
</dbReference>
<dbReference type="InterPro" id="IPR051678">
    <property type="entry name" value="AGP_Transferase"/>
</dbReference>
<dbReference type="EMBL" id="JACIEW010000001">
    <property type="protein sequence ID" value="MBB4051007.1"/>
    <property type="molecule type" value="Genomic_DNA"/>
</dbReference>